<keyword evidence="2" id="KW-1185">Reference proteome</keyword>
<dbReference type="EMBL" id="JANPWB010000008">
    <property type="protein sequence ID" value="KAJ1162343.1"/>
    <property type="molecule type" value="Genomic_DNA"/>
</dbReference>
<proteinExistence type="predicted"/>
<evidence type="ECO:0000313" key="2">
    <source>
        <dbReference type="Proteomes" id="UP001066276"/>
    </source>
</evidence>
<evidence type="ECO:0000313" key="1">
    <source>
        <dbReference type="EMBL" id="KAJ1162343.1"/>
    </source>
</evidence>
<protein>
    <submittedName>
        <fullName evidence="1">Uncharacterized protein</fullName>
    </submittedName>
</protein>
<reference evidence="1" key="1">
    <citation type="journal article" date="2022" name="bioRxiv">
        <title>Sequencing and chromosome-scale assembly of the giantPleurodeles waltlgenome.</title>
        <authorList>
            <person name="Brown T."/>
            <person name="Elewa A."/>
            <person name="Iarovenko S."/>
            <person name="Subramanian E."/>
            <person name="Araus A.J."/>
            <person name="Petzold A."/>
            <person name="Susuki M."/>
            <person name="Suzuki K.-i.T."/>
            <person name="Hayashi T."/>
            <person name="Toyoda A."/>
            <person name="Oliveira C."/>
            <person name="Osipova E."/>
            <person name="Leigh N.D."/>
            <person name="Simon A."/>
            <person name="Yun M.H."/>
        </authorList>
    </citation>
    <scope>NUCLEOTIDE SEQUENCE</scope>
    <source>
        <strain evidence="1">20211129_DDA</strain>
        <tissue evidence="1">Liver</tissue>
    </source>
</reference>
<comment type="caution">
    <text evidence="1">The sequence shown here is derived from an EMBL/GenBank/DDBJ whole genome shotgun (WGS) entry which is preliminary data.</text>
</comment>
<organism evidence="1 2">
    <name type="scientific">Pleurodeles waltl</name>
    <name type="common">Iberian ribbed newt</name>
    <dbReference type="NCBI Taxonomy" id="8319"/>
    <lineage>
        <taxon>Eukaryota</taxon>
        <taxon>Metazoa</taxon>
        <taxon>Chordata</taxon>
        <taxon>Craniata</taxon>
        <taxon>Vertebrata</taxon>
        <taxon>Euteleostomi</taxon>
        <taxon>Amphibia</taxon>
        <taxon>Batrachia</taxon>
        <taxon>Caudata</taxon>
        <taxon>Salamandroidea</taxon>
        <taxon>Salamandridae</taxon>
        <taxon>Pleurodelinae</taxon>
        <taxon>Pleurodeles</taxon>
    </lineage>
</organism>
<accession>A0AAV7SFU6</accession>
<name>A0AAV7SFU6_PLEWA</name>
<sequence>MRTTDGVLAFPFRLSGSGSVTNPFSSQLLRSDVLLTLGRGSACVYRSYTVRRSALLRQLRPAANPSCLSGPRLLRYREVVEEAV</sequence>
<gene>
    <name evidence="1" type="ORF">NDU88_002811</name>
</gene>
<dbReference type="Proteomes" id="UP001066276">
    <property type="component" value="Chromosome 4_2"/>
</dbReference>
<dbReference type="AlphaFoldDB" id="A0AAV7SFU6"/>